<dbReference type="Pfam" id="PF01753">
    <property type="entry name" value="zf-MYND"/>
    <property type="match status" value="1"/>
</dbReference>
<dbReference type="Proteomes" id="UP000253845">
    <property type="component" value="Unassembled WGS sequence"/>
</dbReference>
<gene>
    <name evidence="6" type="ORF">M747DRAFT_347943</name>
</gene>
<dbReference type="Gene3D" id="6.10.140.2220">
    <property type="match status" value="1"/>
</dbReference>
<evidence type="ECO:0000259" key="4">
    <source>
        <dbReference type="Pfam" id="PF01753"/>
    </source>
</evidence>
<keyword evidence="2" id="KW-0863">Zinc-finger</keyword>
<keyword evidence="3" id="KW-0862">Zinc</keyword>
<dbReference type="EMBL" id="KZ851899">
    <property type="protein sequence ID" value="RDH25872.1"/>
    <property type="molecule type" value="Genomic_DNA"/>
</dbReference>
<dbReference type="SUPFAM" id="SSF144232">
    <property type="entry name" value="HIT/MYND zinc finger-like"/>
    <property type="match status" value="1"/>
</dbReference>
<feature type="domain" description="MYND-type" evidence="4">
    <location>
        <begin position="19"/>
        <end position="38"/>
    </location>
</feature>
<evidence type="ECO:0000256" key="1">
    <source>
        <dbReference type="ARBA" id="ARBA00022723"/>
    </source>
</evidence>
<protein>
    <submittedName>
        <fullName evidence="6">Uncharacterized protein</fullName>
    </submittedName>
</protein>
<evidence type="ECO:0000313" key="7">
    <source>
        <dbReference type="Proteomes" id="UP000253845"/>
    </source>
</evidence>
<dbReference type="Pfam" id="PF14737">
    <property type="entry name" value="DUF4470"/>
    <property type="match status" value="1"/>
</dbReference>
<dbReference type="AlphaFoldDB" id="A0A370CHF9"/>
<dbReference type="InterPro" id="IPR027974">
    <property type="entry name" value="DUF4470"/>
</dbReference>
<name>A0A370CHF9_ASPNG</name>
<dbReference type="GO" id="GO:0008270">
    <property type="term" value="F:zinc ion binding"/>
    <property type="evidence" value="ECO:0007669"/>
    <property type="project" value="UniProtKB-KW"/>
</dbReference>
<evidence type="ECO:0000256" key="3">
    <source>
        <dbReference type="ARBA" id="ARBA00022833"/>
    </source>
</evidence>
<proteinExistence type="predicted"/>
<sequence length="537" mass="61082">MAALEAVCANLWLQKGGEIHYCGPECQKAHWPQHKIDCKSSLSKETWQPAYMLERQQPSLPSVMASMKFAGPNKYLWGSTPAVDVLQLESNEGTRYDGDLRLLFAASGDLRNFIQTIARIPGSYDRSLEVTIDDNDSDVVARNIIMLLLLQGTGNGDAVVDCIIHLLLLGRRVRPLIEDFCRKVKDATPGSLIPNTWKFGQRSLRVILDKESWSRLLTYFDVPTGLTVERARSIRTANSLAELRIAFREYYMSCLPPSHRIAFHKFREDGLLLPFGHPRHEFRVPNPTLFHSRDIWPVRDNADPREGWEWKQVHDTSSGPATADIYGKLFYHVRGVLQSFLCRVSDLELSLTLHHLDALELPNYLPVNHFDRVDVSNVSDQGYLGIHRTLNATVPLLQTPVDNPHATLITFFLNAVNETLTAQDKAKETFELHTNKHLSGYLPSEEQSIITQCNKIGQLITVQAMIKDYSHHRMREAAKSMGTVMKQSHTIVEKWPFRMKLQPGQPVTQAEFDQCLAIGVTGKERYIEWKRIQHVAN</sequence>
<feature type="domain" description="DUF4470" evidence="5">
    <location>
        <begin position="76"/>
        <end position="166"/>
    </location>
</feature>
<reference evidence="6 7" key="1">
    <citation type="submission" date="2018-07" db="EMBL/GenBank/DDBJ databases">
        <title>Section-level genome sequencing of Aspergillus section Nigri to investigate inter- and intra-species variation.</title>
        <authorList>
            <consortium name="DOE Joint Genome Institute"/>
            <person name="Vesth T.C."/>
            <person name="Nybo J.L."/>
            <person name="Theobald S."/>
            <person name="Frisvad J.C."/>
            <person name="Larsen T.O."/>
            <person name="Nielsen K.F."/>
            <person name="Hoof J.B."/>
            <person name="Brandl J."/>
            <person name="Salamov A."/>
            <person name="Riley R."/>
            <person name="Gladden J.M."/>
            <person name="Phatale P."/>
            <person name="Nielsen M.T."/>
            <person name="Lyhne E.K."/>
            <person name="Kogle M.E."/>
            <person name="Strasser K."/>
            <person name="McDonnell E."/>
            <person name="Barry K."/>
            <person name="Clum A."/>
            <person name="Chen C."/>
            <person name="Nolan M."/>
            <person name="Sandor L."/>
            <person name="Kuo A."/>
            <person name="Lipzen A."/>
            <person name="Hainaut M."/>
            <person name="Drula E."/>
            <person name="Tsang A."/>
            <person name="Magnuson J.K."/>
            <person name="Henrissat B."/>
            <person name="Wiebenga A."/>
            <person name="Simmons B.A."/>
            <person name="Makela M.R."/>
            <person name="De vries R.P."/>
            <person name="Grigoriev I.V."/>
            <person name="Mortensen U.H."/>
            <person name="Baker S.E."/>
            <person name="Andersen M.R."/>
        </authorList>
    </citation>
    <scope>NUCLEOTIDE SEQUENCE [LARGE SCALE GENOMIC DNA]</scope>
    <source>
        <strain evidence="6 7">ATCC 13496</strain>
    </source>
</reference>
<evidence type="ECO:0000259" key="5">
    <source>
        <dbReference type="Pfam" id="PF14737"/>
    </source>
</evidence>
<dbReference type="InterPro" id="IPR002893">
    <property type="entry name" value="Znf_MYND"/>
</dbReference>
<organism evidence="6 7">
    <name type="scientific">Aspergillus niger ATCC 13496</name>
    <dbReference type="NCBI Taxonomy" id="1353008"/>
    <lineage>
        <taxon>Eukaryota</taxon>
        <taxon>Fungi</taxon>
        <taxon>Dikarya</taxon>
        <taxon>Ascomycota</taxon>
        <taxon>Pezizomycotina</taxon>
        <taxon>Eurotiomycetes</taxon>
        <taxon>Eurotiomycetidae</taxon>
        <taxon>Eurotiales</taxon>
        <taxon>Aspergillaceae</taxon>
        <taxon>Aspergillus</taxon>
        <taxon>Aspergillus subgen. Circumdati</taxon>
    </lineage>
</organism>
<dbReference type="VEuPathDB" id="FungiDB:M747DRAFT_347943"/>
<accession>A0A370CHF9</accession>
<evidence type="ECO:0000256" key="2">
    <source>
        <dbReference type="ARBA" id="ARBA00022771"/>
    </source>
</evidence>
<evidence type="ECO:0000313" key="6">
    <source>
        <dbReference type="EMBL" id="RDH25872.1"/>
    </source>
</evidence>
<keyword evidence="1" id="KW-0479">Metal-binding</keyword>